<dbReference type="PRINTS" id="PR01840">
    <property type="entry name" value="TATCFAMILY"/>
</dbReference>
<organism evidence="8 9">
    <name type="scientific">Ancrocorticia populi</name>
    <dbReference type="NCBI Taxonomy" id="2175228"/>
    <lineage>
        <taxon>Bacteria</taxon>
        <taxon>Bacillati</taxon>
        <taxon>Actinomycetota</taxon>
        <taxon>Actinomycetes</taxon>
        <taxon>Actinomycetales</taxon>
        <taxon>Actinomycetaceae</taxon>
        <taxon>Ancrocorticia</taxon>
    </lineage>
</organism>
<comment type="function">
    <text evidence="7">Part of the twin-arginine translocation (Tat) system that transports large folded proteins containing a characteristic twin-arginine motif in their signal peptide across membranes. Together with TatB, TatC is part of a receptor directly interacting with Tat signal peptides.</text>
</comment>
<accession>A0A2V1KEM5</accession>
<feature type="transmembrane region" description="Helical" evidence="7">
    <location>
        <begin position="186"/>
        <end position="203"/>
    </location>
</feature>
<dbReference type="GO" id="GO:0065002">
    <property type="term" value="P:intracellular protein transmembrane transport"/>
    <property type="evidence" value="ECO:0007669"/>
    <property type="project" value="TreeGrafter"/>
</dbReference>
<dbReference type="AlphaFoldDB" id="A0A2V1KEM5"/>
<keyword evidence="5 7" id="KW-0811">Translocation</keyword>
<evidence type="ECO:0000313" key="8">
    <source>
        <dbReference type="EMBL" id="PWF27729.1"/>
    </source>
</evidence>
<dbReference type="Pfam" id="PF00902">
    <property type="entry name" value="TatC"/>
    <property type="match status" value="1"/>
</dbReference>
<comment type="subunit">
    <text evidence="7">The Tat system comprises two distinct complexes: a TatABC complex, containing multiple copies of TatA, TatB and TatC subunits, and a separate TatA complex, containing only TatA subunits. Substrates initially bind to the TatABC complex, which probably triggers association of the separate TatA complex to form the active translocon.</text>
</comment>
<dbReference type="EMBL" id="QETB01000001">
    <property type="protein sequence ID" value="PWF27729.1"/>
    <property type="molecule type" value="Genomic_DNA"/>
</dbReference>
<evidence type="ECO:0000256" key="3">
    <source>
        <dbReference type="ARBA" id="ARBA00022927"/>
    </source>
</evidence>
<gene>
    <name evidence="7 8" type="primary">tatC</name>
    <name evidence="8" type="ORF">DD236_05010</name>
</gene>
<feature type="transmembrane region" description="Helical" evidence="7">
    <location>
        <begin position="68"/>
        <end position="89"/>
    </location>
</feature>
<dbReference type="NCBIfam" id="TIGR00945">
    <property type="entry name" value="tatC"/>
    <property type="match status" value="1"/>
</dbReference>
<keyword evidence="4 7" id="KW-1133">Transmembrane helix</keyword>
<name>A0A2V1KEM5_9ACTO</name>
<comment type="similarity">
    <text evidence="7">Belongs to the TatC family.</text>
</comment>
<feature type="transmembrane region" description="Helical" evidence="7">
    <location>
        <begin position="209"/>
        <end position="229"/>
    </location>
</feature>
<dbReference type="PANTHER" id="PTHR30371">
    <property type="entry name" value="SEC-INDEPENDENT PROTEIN TRANSLOCASE PROTEIN TATC"/>
    <property type="match status" value="1"/>
</dbReference>
<dbReference type="HAMAP" id="MF_00902">
    <property type="entry name" value="TatC"/>
    <property type="match status" value="1"/>
</dbReference>
<comment type="caution">
    <text evidence="8">The sequence shown here is derived from an EMBL/GenBank/DDBJ whole genome shotgun (WGS) entry which is preliminary data.</text>
</comment>
<evidence type="ECO:0000256" key="6">
    <source>
        <dbReference type="ARBA" id="ARBA00023136"/>
    </source>
</evidence>
<evidence type="ECO:0000256" key="5">
    <source>
        <dbReference type="ARBA" id="ARBA00023010"/>
    </source>
</evidence>
<dbReference type="PANTHER" id="PTHR30371:SF0">
    <property type="entry name" value="SEC-INDEPENDENT PROTEIN TRANSLOCASE PROTEIN TATC, CHLOROPLASTIC-RELATED"/>
    <property type="match status" value="1"/>
</dbReference>
<keyword evidence="6 7" id="KW-0472">Membrane</keyword>
<protein>
    <recommendedName>
        <fullName evidence="7">Sec-independent protein translocase protein TatC</fullName>
    </recommendedName>
</protein>
<comment type="subcellular location">
    <subcellularLocation>
        <location evidence="7">Cell membrane</location>
        <topology evidence="7">Multi-pass membrane protein</topology>
    </subcellularLocation>
    <subcellularLocation>
        <location evidence="1">Membrane</location>
        <topology evidence="1">Multi-pass membrane protein</topology>
    </subcellularLocation>
</comment>
<keyword evidence="2 7" id="KW-0812">Transmembrane</keyword>
<dbReference type="Proteomes" id="UP000245283">
    <property type="component" value="Unassembled WGS sequence"/>
</dbReference>
<feature type="transmembrane region" description="Helical" evidence="7">
    <location>
        <begin position="101"/>
        <end position="134"/>
    </location>
</feature>
<keyword evidence="7" id="KW-0813">Transport</keyword>
<evidence type="ECO:0000256" key="2">
    <source>
        <dbReference type="ARBA" id="ARBA00022692"/>
    </source>
</evidence>
<dbReference type="OrthoDB" id="9777044at2"/>
<evidence type="ECO:0000256" key="1">
    <source>
        <dbReference type="ARBA" id="ARBA00004141"/>
    </source>
</evidence>
<evidence type="ECO:0000256" key="7">
    <source>
        <dbReference type="HAMAP-Rule" id="MF_00902"/>
    </source>
</evidence>
<evidence type="ECO:0000313" key="9">
    <source>
        <dbReference type="Proteomes" id="UP000245283"/>
    </source>
</evidence>
<sequence length="270" mass="29241">MGVLDHLRELRKRLLWSLAGVLVGVIIGWFIFDPILGYLQGVLLDAAGRAGQLNFQTLGGALDLKFTVALWAGLILSSPWWIVQIATFIGPGLRKKERLFVAIFGTTGIILFAAGALAGVMVIPQAVHALIAFVPEGATTLLRADAFVSFCMKLILAFGVSFLIPEILVALNLVGALSVRSMLRGWKAAVVVCFTFAAMVNPVPSPIPMILQALALLALYFVAVGVSAVHESRLRRRNGITRPARSFRLTMNLRRRPKQLKDSPARASSS</sequence>
<dbReference type="GO" id="GO:0033281">
    <property type="term" value="C:TAT protein transport complex"/>
    <property type="evidence" value="ECO:0007669"/>
    <property type="project" value="UniProtKB-UniRule"/>
</dbReference>
<keyword evidence="9" id="KW-1185">Reference proteome</keyword>
<reference evidence="9" key="1">
    <citation type="submission" date="2018-05" db="EMBL/GenBank/DDBJ databases">
        <authorList>
            <person name="Li Y."/>
        </authorList>
    </citation>
    <scope>NUCLEOTIDE SEQUENCE [LARGE SCALE GENOMIC DNA]</scope>
    <source>
        <strain evidence="9">sk1b4</strain>
    </source>
</reference>
<dbReference type="InterPro" id="IPR002033">
    <property type="entry name" value="TatC"/>
</dbReference>
<feature type="transmembrane region" description="Helical" evidence="7">
    <location>
        <begin position="14"/>
        <end position="32"/>
    </location>
</feature>
<evidence type="ECO:0000256" key="4">
    <source>
        <dbReference type="ARBA" id="ARBA00022989"/>
    </source>
</evidence>
<feature type="transmembrane region" description="Helical" evidence="7">
    <location>
        <begin position="154"/>
        <end position="174"/>
    </location>
</feature>
<keyword evidence="7" id="KW-1003">Cell membrane</keyword>
<dbReference type="GO" id="GO:0009977">
    <property type="term" value="F:proton motive force dependent protein transmembrane transporter activity"/>
    <property type="evidence" value="ECO:0007669"/>
    <property type="project" value="TreeGrafter"/>
</dbReference>
<proteinExistence type="inferred from homology"/>
<dbReference type="GO" id="GO:0043953">
    <property type="term" value="P:protein transport by the Tat complex"/>
    <property type="evidence" value="ECO:0007669"/>
    <property type="project" value="UniProtKB-UniRule"/>
</dbReference>
<keyword evidence="3 7" id="KW-0653">Protein transport</keyword>